<proteinExistence type="predicted"/>
<organism evidence="1 2">
    <name type="scientific">Enterococcus pseudoavium</name>
    <dbReference type="NCBI Taxonomy" id="44007"/>
    <lineage>
        <taxon>Bacteria</taxon>
        <taxon>Bacillati</taxon>
        <taxon>Bacillota</taxon>
        <taxon>Bacilli</taxon>
        <taxon>Lactobacillales</taxon>
        <taxon>Enterococcaceae</taxon>
        <taxon>Enterococcus</taxon>
    </lineage>
</organism>
<dbReference type="EMBL" id="JARQAI010000001">
    <property type="protein sequence ID" value="MDT2735570.1"/>
    <property type="molecule type" value="Genomic_DNA"/>
</dbReference>
<dbReference type="SUPFAM" id="SSF63825">
    <property type="entry name" value="YWTD domain"/>
    <property type="match status" value="1"/>
</dbReference>
<evidence type="ECO:0000313" key="1">
    <source>
        <dbReference type="EMBL" id="MDT2735570.1"/>
    </source>
</evidence>
<dbReference type="AlphaFoldDB" id="A0AAE4HZZ6"/>
<dbReference type="RefSeq" id="WP_311796294.1">
    <property type="nucleotide sequence ID" value="NZ_JARQAI010000001.1"/>
</dbReference>
<sequence>MKPIFFKFRNWLRLFLTGTFFDRRSAWQAFPAFFEAAEETSFPIPGLEKVFSLNLSQQVERCSAMTPQGMTLTEKYLLISAYCHDHQHHSVIYVLDRNSGRKIKTVILPDLPHAGGLAYDPRQQKIWLSNSSGKHAAVAALSLAEIEAYSEAGPPISYQQKVGLKELPRSSALTYDHGYLVVALFVLRGFGQIICYPLDPAGNLFNPSNGSLIQSPYGSLKLPTKIQGVTFYQNYLLLAQSWGNQPGKIIIFDIQATSDFSDLTQASQILTTPPYLEQIYVAEEQLLVLFESGATAYRKKTPHVMKEVLQLDLNKLLKP</sequence>
<reference evidence="1" key="1">
    <citation type="submission" date="2023-03" db="EMBL/GenBank/DDBJ databases">
        <authorList>
            <person name="Shen W."/>
            <person name="Cai J."/>
        </authorList>
    </citation>
    <scope>NUCLEOTIDE SEQUENCE</scope>
    <source>
        <strain evidence="1">P69-2</strain>
    </source>
</reference>
<evidence type="ECO:0000313" key="2">
    <source>
        <dbReference type="Proteomes" id="UP001180842"/>
    </source>
</evidence>
<protein>
    <submittedName>
        <fullName evidence="1">Uncharacterized protein</fullName>
    </submittedName>
</protein>
<comment type="caution">
    <text evidence="1">The sequence shown here is derived from an EMBL/GenBank/DDBJ whole genome shotgun (WGS) entry which is preliminary data.</text>
</comment>
<gene>
    <name evidence="1" type="ORF">P7H00_00295</name>
</gene>
<dbReference type="Proteomes" id="UP001180842">
    <property type="component" value="Unassembled WGS sequence"/>
</dbReference>
<accession>A0AAE4HZZ6</accession>
<name>A0AAE4HZZ6_9ENTE</name>